<protein>
    <submittedName>
        <fullName evidence="2">Uncharacterized protein (TIGR02001 family)</fullName>
    </submittedName>
</protein>
<organism evidence="2 3">
    <name type="scientific">Shewanella fodinae</name>
    <dbReference type="NCBI Taxonomy" id="552357"/>
    <lineage>
        <taxon>Bacteria</taxon>
        <taxon>Pseudomonadati</taxon>
        <taxon>Pseudomonadota</taxon>
        <taxon>Gammaproteobacteria</taxon>
        <taxon>Alteromonadales</taxon>
        <taxon>Shewanellaceae</taxon>
        <taxon>Shewanella</taxon>
    </lineage>
</organism>
<keyword evidence="3" id="KW-1185">Reference proteome</keyword>
<dbReference type="Pfam" id="PF09694">
    <property type="entry name" value="Gcw_chp"/>
    <property type="match status" value="1"/>
</dbReference>
<dbReference type="InterPro" id="IPR010239">
    <property type="entry name" value="CHP02001"/>
</dbReference>
<evidence type="ECO:0000313" key="3">
    <source>
        <dbReference type="Proteomes" id="UP000294832"/>
    </source>
</evidence>
<proteinExistence type="predicted"/>
<evidence type="ECO:0000256" key="1">
    <source>
        <dbReference type="SAM" id="SignalP"/>
    </source>
</evidence>
<dbReference type="NCBIfam" id="TIGR02001">
    <property type="entry name" value="gcw_chp"/>
    <property type="match status" value="1"/>
</dbReference>
<sequence length="232" mass="25562">MSMKQKLLSLSVLASLMMIAPMSQATVTGNIGATSNYLWRGVTQTADAAAVQGGIDYSHESGFYLGTWGSNVDFGNDTSYEMDIYGGFSQSLNDDFSYDVGYLYYGYPDATDSIDFGELYLKLNWKWLEVGVAKFVTAGDDVAADGLDDKDYTYYHIAASYPLADSITLGAYYAYSTGDVITSWYGVDDYSEYNVSVTKDTSIGAISFKLADTNLPDDDVKFVLGYTYEFEF</sequence>
<dbReference type="Proteomes" id="UP000294832">
    <property type="component" value="Unassembled WGS sequence"/>
</dbReference>
<evidence type="ECO:0000313" key="2">
    <source>
        <dbReference type="EMBL" id="TCN90637.1"/>
    </source>
</evidence>
<feature type="signal peptide" evidence="1">
    <location>
        <begin position="1"/>
        <end position="25"/>
    </location>
</feature>
<feature type="chain" id="PRO_5020456922" evidence="1">
    <location>
        <begin position="26"/>
        <end position="232"/>
    </location>
</feature>
<dbReference type="EMBL" id="SLWF01000001">
    <property type="protein sequence ID" value="TCN90637.1"/>
    <property type="molecule type" value="Genomic_DNA"/>
</dbReference>
<name>A0A4R2FHL2_9GAMM</name>
<dbReference type="AlphaFoldDB" id="A0A4R2FHL2"/>
<accession>A0A4R2FHL2</accession>
<reference evidence="2 3" key="1">
    <citation type="submission" date="2019-03" db="EMBL/GenBank/DDBJ databases">
        <title>Freshwater and sediment microbial communities from various areas in North America, analyzing microbe dynamics in response to fracking.</title>
        <authorList>
            <person name="Lamendella R."/>
        </authorList>
    </citation>
    <scope>NUCLEOTIDE SEQUENCE [LARGE SCALE GENOMIC DNA]</scope>
    <source>
        <strain evidence="2 3">74A</strain>
    </source>
</reference>
<dbReference type="SUPFAM" id="SSF56935">
    <property type="entry name" value="Porins"/>
    <property type="match status" value="1"/>
</dbReference>
<gene>
    <name evidence="2" type="ORF">EDC91_101107</name>
</gene>
<comment type="caution">
    <text evidence="2">The sequence shown here is derived from an EMBL/GenBank/DDBJ whole genome shotgun (WGS) entry which is preliminary data.</text>
</comment>
<keyword evidence="1" id="KW-0732">Signal</keyword>